<keyword evidence="2" id="KW-1185">Reference proteome</keyword>
<accession>A0A6A4Q3J0</accession>
<proteinExistence type="predicted"/>
<organism evidence="1 2">
    <name type="scientific">Lupinus albus</name>
    <name type="common">White lupine</name>
    <name type="synonym">Lupinus termis</name>
    <dbReference type="NCBI Taxonomy" id="3870"/>
    <lineage>
        <taxon>Eukaryota</taxon>
        <taxon>Viridiplantae</taxon>
        <taxon>Streptophyta</taxon>
        <taxon>Embryophyta</taxon>
        <taxon>Tracheophyta</taxon>
        <taxon>Spermatophyta</taxon>
        <taxon>Magnoliopsida</taxon>
        <taxon>eudicotyledons</taxon>
        <taxon>Gunneridae</taxon>
        <taxon>Pentapetalae</taxon>
        <taxon>rosids</taxon>
        <taxon>fabids</taxon>
        <taxon>Fabales</taxon>
        <taxon>Fabaceae</taxon>
        <taxon>Papilionoideae</taxon>
        <taxon>50 kb inversion clade</taxon>
        <taxon>genistoids sensu lato</taxon>
        <taxon>core genistoids</taxon>
        <taxon>Genisteae</taxon>
        <taxon>Lupinus</taxon>
    </lineage>
</organism>
<name>A0A6A4Q3J0_LUPAL</name>
<dbReference type="AlphaFoldDB" id="A0A6A4Q3J0"/>
<evidence type="ECO:0000313" key="1">
    <source>
        <dbReference type="EMBL" id="KAE9608096.1"/>
    </source>
</evidence>
<dbReference type="PANTHER" id="PTHR33972:SF25">
    <property type="entry name" value="GENOME ASSEMBLY, CHROMOSOME: A06"/>
    <property type="match status" value="1"/>
</dbReference>
<dbReference type="Proteomes" id="UP000447434">
    <property type="component" value="Chromosome 8"/>
</dbReference>
<reference evidence="2" key="1">
    <citation type="journal article" date="2020" name="Nat. Commun.">
        <title>Genome sequence of the cluster root forming white lupin.</title>
        <authorList>
            <person name="Hufnagel B."/>
            <person name="Marques A."/>
            <person name="Soriano A."/>
            <person name="Marques L."/>
            <person name="Divol F."/>
            <person name="Doumas P."/>
            <person name="Sallet E."/>
            <person name="Mancinotti D."/>
            <person name="Carrere S."/>
            <person name="Marande W."/>
            <person name="Arribat S."/>
            <person name="Keller J."/>
            <person name="Huneau C."/>
            <person name="Blein T."/>
            <person name="Aime D."/>
            <person name="Laguerre M."/>
            <person name="Taylor J."/>
            <person name="Schubert V."/>
            <person name="Nelson M."/>
            <person name="Geu-Flores F."/>
            <person name="Crespi M."/>
            <person name="Gallardo-Guerrero K."/>
            <person name="Delaux P.-M."/>
            <person name="Salse J."/>
            <person name="Berges H."/>
            <person name="Guyot R."/>
            <person name="Gouzy J."/>
            <person name="Peret B."/>
        </authorList>
    </citation>
    <scope>NUCLEOTIDE SEQUENCE [LARGE SCALE GENOMIC DNA]</scope>
    <source>
        <strain evidence="2">cv. Amiga</strain>
    </source>
</reference>
<gene>
    <name evidence="1" type="ORF">Lalb_Chr08g0231891</name>
</gene>
<comment type="caution">
    <text evidence="1">The sequence shown here is derived from an EMBL/GenBank/DDBJ whole genome shotgun (WGS) entry which is preliminary data.</text>
</comment>
<sequence>MSRFLSKKLFFRNATVSHSFSHSTTATTTFFLRHRSSKPQQSQLIEVDLCGEYDVTLKLFDQLIQRILVKKATPDWLPFVPGSSFWVPPRTTPSNVVDFVHNLSDEESFSLATLRGCPSSKFFIQELESARGGDTGMELNIPEGMEDTVKVKVLTIPGSVAHSEDEEG</sequence>
<dbReference type="EMBL" id="WOCE01000008">
    <property type="protein sequence ID" value="KAE9608096.1"/>
    <property type="molecule type" value="Genomic_DNA"/>
</dbReference>
<evidence type="ECO:0000313" key="2">
    <source>
        <dbReference type="Proteomes" id="UP000447434"/>
    </source>
</evidence>
<dbReference type="PANTHER" id="PTHR33972">
    <property type="entry name" value="EXPRESSED PROTEIN"/>
    <property type="match status" value="1"/>
</dbReference>
<protein>
    <submittedName>
        <fullName evidence="1">Uncharacterized protein</fullName>
    </submittedName>
</protein>
<dbReference type="OrthoDB" id="1095098at2759"/>